<evidence type="ECO:0000313" key="2">
    <source>
        <dbReference type="Proteomes" id="UP001530315"/>
    </source>
</evidence>
<dbReference type="Proteomes" id="UP001530315">
    <property type="component" value="Unassembled WGS sequence"/>
</dbReference>
<evidence type="ECO:0000313" key="1">
    <source>
        <dbReference type="EMBL" id="KAL3785497.1"/>
    </source>
</evidence>
<organism evidence="1 2">
    <name type="scientific">Stephanodiscus triporus</name>
    <dbReference type="NCBI Taxonomy" id="2934178"/>
    <lineage>
        <taxon>Eukaryota</taxon>
        <taxon>Sar</taxon>
        <taxon>Stramenopiles</taxon>
        <taxon>Ochrophyta</taxon>
        <taxon>Bacillariophyta</taxon>
        <taxon>Coscinodiscophyceae</taxon>
        <taxon>Thalassiosirophycidae</taxon>
        <taxon>Stephanodiscales</taxon>
        <taxon>Stephanodiscaceae</taxon>
        <taxon>Stephanodiscus</taxon>
    </lineage>
</organism>
<dbReference type="Gene3D" id="3.90.1200.10">
    <property type="match status" value="1"/>
</dbReference>
<name>A0ABD3PCI4_9STRA</name>
<comment type="caution">
    <text evidence="1">The sequence shown here is derived from an EMBL/GenBank/DDBJ whole genome shotgun (WGS) entry which is preliminary data.</text>
</comment>
<gene>
    <name evidence="1" type="ORF">ACHAW5_006022</name>
</gene>
<evidence type="ECO:0008006" key="3">
    <source>
        <dbReference type="Google" id="ProtNLM"/>
    </source>
</evidence>
<dbReference type="InterPro" id="IPR011009">
    <property type="entry name" value="Kinase-like_dom_sf"/>
</dbReference>
<dbReference type="SUPFAM" id="SSF56112">
    <property type="entry name" value="Protein kinase-like (PK-like)"/>
    <property type="match status" value="1"/>
</dbReference>
<sequence length="529" mass="59695">MSYDTLIKILDLFFHPERKVLQTTCSFPRNNDDAYGEEGRLKRSTTMEHEDGVNNNHSGDGLEEVKLMKKMVLIETITSRCVSSSHEILQKINRAITDSGDGSKLDATVLCGGATNFSYKVYVDKHPELCVFAKLCFEYALWNPDRTSHYDLKRVENEYQIMKEVSSKTEGCVVSPLACWDVKHEGENMKLFLSEWSNSDEQFCNQFIDGVVDPRIAPKIADTFATLNIIKDFDPDFNELVKPCVESLYEHMKIFARAASQTKDPGDRTAAYCASLGEDVMMKIIDASLANYHQRDCLIHGDSHVFNILVEPKPSIEELEDFGPNGSVVVCDWEMAIAGPIGRDIGLALTFPIGCMIAHSMKGQWEAKQSIEVYINSLLDTYCSRMVEAGKTAKEMANILRNIVGECGWFMFLPFYILYVHDTFPVDAENKSHHHDALGILGLKLMRIAYDAEYIPDSAGADEIRGLFDSLRGEEVDKAQQLFASRGRKMQSRKSSMLRAMNRRLSDSQMLYAAYESMRKLSISGSIKE</sequence>
<accession>A0ABD3PCI4</accession>
<dbReference type="EMBL" id="JALLAZ020000887">
    <property type="protein sequence ID" value="KAL3785497.1"/>
    <property type="molecule type" value="Genomic_DNA"/>
</dbReference>
<protein>
    <recommendedName>
        <fullName evidence="3">Aminoglycoside phosphotransferase domain-containing protein</fullName>
    </recommendedName>
</protein>
<dbReference type="AlphaFoldDB" id="A0ABD3PCI4"/>
<proteinExistence type="predicted"/>
<keyword evidence="2" id="KW-1185">Reference proteome</keyword>
<reference evidence="1 2" key="1">
    <citation type="submission" date="2024-10" db="EMBL/GenBank/DDBJ databases">
        <title>Updated reference genomes for cyclostephanoid diatoms.</title>
        <authorList>
            <person name="Roberts W.R."/>
            <person name="Alverson A.J."/>
        </authorList>
    </citation>
    <scope>NUCLEOTIDE SEQUENCE [LARGE SCALE GENOMIC DNA]</scope>
    <source>
        <strain evidence="1 2">AJA276-08</strain>
    </source>
</reference>